<evidence type="ECO:0000256" key="7">
    <source>
        <dbReference type="ARBA" id="ARBA00022741"/>
    </source>
</evidence>
<dbReference type="NCBIfam" id="TIGR01511">
    <property type="entry name" value="ATPase-IB1_Cu"/>
    <property type="match status" value="1"/>
</dbReference>
<dbReference type="InterPro" id="IPR023299">
    <property type="entry name" value="ATPase_P-typ_cyto_dom_N"/>
</dbReference>
<keyword evidence="14" id="KW-0406">Ion transport</keyword>
<dbReference type="SUPFAM" id="SSF81665">
    <property type="entry name" value="Calcium ATPase, transmembrane domain M"/>
    <property type="match status" value="1"/>
</dbReference>
<keyword evidence="3" id="KW-0813">Transport</keyword>
<evidence type="ECO:0000259" key="17">
    <source>
        <dbReference type="PROSITE" id="PS50846"/>
    </source>
</evidence>
<dbReference type="AlphaFoldDB" id="A0A2X0V8E9"/>
<dbReference type="GO" id="GO:0055070">
    <property type="term" value="P:copper ion homeostasis"/>
    <property type="evidence" value="ECO:0007669"/>
    <property type="project" value="TreeGrafter"/>
</dbReference>
<dbReference type="PRINTS" id="PR00119">
    <property type="entry name" value="CATATPASE"/>
</dbReference>
<dbReference type="GO" id="GO:0043682">
    <property type="term" value="F:P-type divalent copper transporter activity"/>
    <property type="evidence" value="ECO:0007669"/>
    <property type="project" value="TreeGrafter"/>
</dbReference>
<dbReference type="SFLD" id="SFLDG00002">
    <property type="entry name" value="C1.7:_P-type_atpase_like"/>
    <property type="match status" value="1"/>
</dbReference>
<keyword evidence="10" id="KW-0460">Magnesium</keyword>
<accession>A0A2X0V8E9</accession>
<dbReference type="InterPro" id="IPR017969">
    <property type="entry name" value="Heavy-metal-associated_CS"/>
</dbReference>
<feature type="transmembrane region" description="Helical" evidence="16">
    <location>
        <begin position="88"/>
        <end position="106"/>
    </location>
</feature>
<evidence type="ECO:0000256" key="13">
    <source>
        <dbReference type="ARBA" id="ARBA00023008"/>
    </source>
</evidence>
<dbReference type="InterPro" id="IPR001757">
    <property type="entry name" value="P_typ_ATPase"/>
</dbReference>
<dbReference type="InterPro" id="IPR023298">
    <property type="entry name" value="ATPase_P-typ_TM_dom_sf"/>
</dbReference>
<dbReference type="GO" id="GO:0005524">
    <property type="term" value="F:ATP binding"/>
    <property type="evidence" value="ECO:0007669"/>
    <property type="project" value="UniProtKB-UniRule"/>
</dbReference>
<dbReference type="InterPro" id="IPR006121">
    <property type="entry name" value="HMA_dom"/>
</dbReference>
<dbReference type="SFLD" id="SFLDS00003">
    <property type="entry name" value="Haloacid_Dehalogenase"/>
    <property type="match status" value="1"/>
</dbReference>
<dbReference type="PANTHER" id="PTHR43520">
    <property type="entry name" value="ATP7, ISOFORM B"/>
    <property type="match status" value="1"/>
</dbReference>
<feature type="transmembrane region" description="Helical" evidence="16">
    <location>
        <begin position="371"/>
        <end position="404"/>
    </location>
</feature>
<proteinExistence type="inferred from homology"/>
<evidence type="ECO:0000256" key="15">
    <source>
        <dbReference type="ARBA" id="ARBA00023136"/>
    </source>
</evidence>
<dbReference type="SUPFAM" id="SSF56784">
    <property type="entry name" value="HAD-like"/>
    <property type="match status" value="1"/>
</dbReference>
<dbReference type="RefSeq" id="WP_113744719.1">
    <property type="nucleotide sequence ID" value="NZ_UAPV01000001.1"/>
</dbReference>
<dbReference type="InterPro" id="IPR036412">
    <property type="entry name" value="HAD-like_sf"/>
</dbReference>
<protein>
    <submittedName>
        <fullName evidence="18">Probable copper-importing P-type ATPase A</fullName>
        <ecNumber evidence="18">3.6.3.-</ecNumber>
    </submittedName>
</protein>
<evidence type="ECO:0000256" key="1">
    <source>
        <dbReference type="ARBA" id="ARBA00004127"/>
    </source>
</evidence>
<name>A0A2X0V8E9_9GAMM</name>
<evidence type="ECO:0000256" key="10">
    <source>
        <dbReference type="ARBA" id="ARBA00022842"/>
    </source>
</evidence>
<dbReference type="SUPFAM" id="SSF55008">
    <property type="entry name" value="HMA, heavy metal-associated domain"/>
    <property type="match status" value="2"/>
</dbReference>
<dbReference type="GO" id="GO:0012505">
    <property type="term" value="C:endomembrane system"/>
    <property type="evidence" value="ECO:0007669"/>
    <property type="project" value="UniProtKB-SubCell"/>
</dbReference>
<dbReference type="InterPro" id="IPR027256">
    <property type="entry name" value="P-typ_ATPase_IB"/>
</dbReference>
<keyword evidence="4 16" id="KW-0812">Transmembrane</keyword>
<keyword evidence="5 16" id="KW-0479">Metal-binding</keyword>
<feature type="domain" description="HMA" evidence="17">
    <location>
        <begin position="3"/>
        <end position="68"/>
    </location>
</feature>
<evidence type="ECO:0000313" key="19">
    <source>
        <dbReference type="Proteomes" id="UP000250086"/>
    </source>
</evidence>
<feature type="domain" description="HMA" evidence="17">
    <location>
        <begin position="756"/>
        <end position="821"/>
    </location>
</feature>
<keyword evidence="7 16" id="KW-0547">Nucleotide-binding</keyword>
<dbReference type="EMBL" id="UAPV01000001">
    <property type="protein sequence ID" value="SPT70679.1"/>
    <property type="molecule type" value="Genomic_DNA"/>
</dbReference>
<keyword evidence="18" id="KW-0378">Hydrolase</keyword>
<dbReference type="Gene3D" id="3.40.50.1000">
    <property type="entry name" value="HAD superfamily/HAD-like"/>
    <property type="match status" value="1"/>
</dbReference>
<dbReference type="PROSITE" id="PS50846">
    <property type="entry name" value="HMA_2"/>
    <property type="match status" value="2"/>
</dbReference>
<keyword evidence="6" id="KW-0677">Repeat</keyword>
<dbReference type="InterPro" id="IPR036163">
    <property type="entry name" value="HMA_dom_sf"/>
</dbReference>
<dbReference type="Gene3D" id="2.70.150.10">
    <property type="entry name" value="Calcium-transporting ATPase, cytoplasmic transduction domain A"/>
    <property type="match status" value="1"/>
</dbReference>
<dbReference type="InterPro" id="IPR018303">
    <property type="entry name" value="ATPase_P-typ_P_site"/>
</dbReference>
<evidence type="ECO:0000256" key="8">
    <source>
        <dbReference type="ARBA" id="ARBA00022796"/>
    </source>
</evidence>
<dbReference type="InterPro" id="IPR044492">
    <property type="entry name" value="P_typ_ATPase_HD_dom"/>
</dbReference>
<evidence type="ECO:0000256" key="2">
    <source>
        <dbReference type="ARBA" id="ARBA00006024"/>
    </source>
</evidence>
<dbReference type="NCBIfam" id="TIGR01494">
    <property type="entry name" value="ATPase_P-type"/>
    <property type="match status" value="1"/>
</dbReference>
<evidence type="ECO:0000256" key="14">
    <source>
        <dbReference type="ARBA" id="ARBA00023065"/>
    </source>
</evidence>
<feature type="transmembrane region" description="Helical" evidence="16">
    <location>
        <begin position="191"/>
        <end position="209"/>
    </location>
</feature>
<gene>
    <name evidence="18" type="primary">copA</name>
    <name evidence="18" type="ORF">NCTC13093_02097</name>
</gene>
<dbReference type="GO" id="GO:0005507">
    <property type="term" value="F:copper ion binding"/>
    <property type="evidence" value="ECO:0007669"/>
    <property type="project" value="InterPro"/>
</dbReference>
<evidence type="ECO:0000256" key="16">
    <source>
        <dbReference type="RuleBase" id="RU362081"/>
    </source>
</evidence>
<evidence type="ECO:0000256" key="9">
    <source>
        <dbReference type="ARBA" id="ARBA00022840"/>
    </source>
</evidence>
<dbReference type="PRINTS" id="PR00943">
    <property type="entry name" value="CUATPASE"/>
</dbReference>
<feature type="transmembrane region" description="Helical" evidence="16">
    <location>
        <begin position="156"/>
        <end position="176"/>
    </location>
</feature>
<evidence type="ECO:0000256" key="4">
    <source>
        <dbReference type="ARBA" id="ARBA00022692"/>
    </source>
</evidence>
<keyword evidence="16" id="KW-1003">Cell membrane</keyword>
<dbReference type="GO" id="GO:0016887">
    <property type="term" value="F:ATP hydrolysis activity"/>
    <property type="evidence" value="ECO:0007669"/>
    <property type="project" value="InterPro"/>
</dbReference>
<feature type="transmembrane region" description="Helical" evidence="16">
    <location>
        <begin position="683"/>
        <end position="702"/>
    </location>
</feature>
<evidence type="ECO:0000256" key="5">
    <source>
        <dbReference type="ARBA" id="ARBA00022723"/>
    </source>
</evidence>
<dbReference type="SUPFAM" id="SSF81653">
    <property type="entry name" value="Calcium ATPase, transduction domain A"/>
    <property type="match status" value="1"/>
</dbReference>
<reference evidence="18 19" key="1">
    <citation type="submission" date="2018-06" db="EMBL/GenBank/DDBJ databases">
        <authorList>
            <consortium name="Pathogen Informatics"/>
            <person name="Doyle S."/>
        </authorList>
    </citation>
    <scope>NUCLEOTIDE SEQUENCE [LARGE SCALE GENOMIC DNA]</scope>
    <source>
        <strain evidence="18 19">NCTC13093</strain>
    </source>
</reference>
<dbReference type="SFLD" id="SFLDF00027">
    <property type="entry name" value="p-type_atpase"/>
    <property type="match status" value="1"/>
</dbReference>
<feature type="transmembrane region" description="Helical" evidence="16">
    <location>
        <begin position="343"/>
        <end position="365"/>
    </location>
</feature>
<dbReference type="InterPro" id="IPR006122">
    <property type="entry name" value="HMA_Cu_ion-bd"/>
</dbReference>
<dbReference type="Pfam" id="PF00122">
    <property type="entry name" value="E1-E2_ATPase"/>
    <property type="match status" value="1"/>
</dbReference>
<dbReference type="NCBIfam" id="TIGR01525">
    <property type="entry name" value="ATPase-IB_hvy"/>
    <property type="match status" value="1"/>
</dbReference>
<dbReference type="Gene3D" id="3.30.70.100">
    <property type="match status" value="2"/>
</dbReference>
<dbReference type="Proteomes" id="UP000250086">
    <property type="component" value="Unassembled WGS sequence"/>
</dbReference>
<evidence type="ECO:0000256" key="11">
    <source>
        <dbReference type="ARBA" id="ARBA00022967"/>
    </source>
</evidence>
<keyword evidence="11" id="KW-1278">Translocase</keyword>
<dbReference type="GO" id="GO:0005886">
    <property type="term" value="C:plasma membrane"/>
    <property type="evidence" value="ECO:0007669"/>
    <property type="project" value="UniProtKB-SubCell"/>
</dbReference>
<evidence type="ECO:0000256" key="3">
    <source>
        <dbReference type="ARBA" id="ARBA00022448"/>
    </source>
</evidence>
<comment type="similarity">
    <text evidence="2 16">Belongs to the cation transport ATPase (P-type) (TC 3.A.3) family. Type IB subfamily.</text>
</comment>
<organism evidence="18 19">
    <name type="scientific">Anaerobiospirillum thomasii</name>
    <dbReference type="NCBI Taxonomy" id="179995"/>
    <lineage>
        <taxon>Bacteria</taxon>
        <taxon>Pseudomonadati</taxon>
        <taxon>Pseudomonadota</taxon>
        <taxon>Gammaproteobacteria</taxon>
        <taxon>Aeromonadales</taxon>
        <taxon>Succinivibrionaceae</taxon>
        <taxon>Anaerobiospirillum</taxon>
    </lineage>
</organism>
<evidence type="ECO:0000256" key="6">
    <source>
        <dbReference type="ARBA" id="ARBA00022737"/>
    </source>
</evidence>
<keyword evidence="13" id="KW-0186">Copper</keyword>
<evidence type="ECO:0000313" key="18">
    <source>
        <dbReference type="EMBL" id="SPT70679.1"/>
    </source>
</evidence>
<keyword evidence="12 16" id="KW-1133">Transmembrane helix</keyword>
<dbReference type="Pfam" id="PF00403">
    <property type="entry name" value="HMA"/>
    <property type="match status" value="2"/>
</dbReference>
<dbReference type="PROSITE" id="PS00154">
    <property type="entry name" value="ATPASE_E1_E2"/>
    <property type="match status" value="1"/>
</dbReference>
<keyword evidence="15 16" id="KW-0472">Membrane</keyword>
<dbReference type="PANTHER" id="PTHR43520:SF8">
    <property type="entry name" value="P-TYPE CU(+) TRANSPORTER"/>
    <property type="match status" value="1"/>
</dbReference>
<dbReference type="CDD" id="cd00371">
    <property type="entry name" value="HMA"/>
    <property type="match status" value="2"/>
</dbReference>
<dbReference type="InterPro" id="IPR008250">
    <property type="entry name" value="ATPase_P-typ_transduc_dom_A_sf"/>
</dbReference>
<dbReference type="EC" id="3.6.3.-" evidence="18"/>
<keyword evidence="9 16" id="KW-0067">ATP-binding</keyword>
<sequence length="824" mass="89361">MALHKVYKVEGMSCAACALKIQKALAKIEGVSNAQVALLQERVSLDLDKSSDSKLVLSCVEDLGYKISDTDAISSDAIQSGSAFDKDLVKLIVTACLCSLLMLFSMGPMFSFYIVDNAYGNALLQCALTAVIMYVQRHYFISGFKAILSKSANMDTLVALGSLISFIYSLVNTLLIDKDLTLQAVHHSLNLYYESAAMILTLISIGKYIEHKARVKTKDALDALVSLAPKTCRKIVGDRVLIVDAASIKKDDIIELKAGDSIGADGYLIQGSLSLDARAITGESLPQSVMCGDKVLSGCSVHSGYGQIQVTRSLKDSTLFEIIALVDKASAQKPDIARLADKIASIFVPAILIIALITFIVWYLKTSSLPLAFEFCVSVLVISCPCALGLATPTAIMVGTGLAARHGILFKSAKVIERLRLVDTVFFDKTGTLTQGSFKLLFMQGLVDALEPFYNQLVLSLEHKSSHLIATSLQKALKAQTVEVSDYSYKEGEGVFGTIFGTQYAFVNVKSAQRLGVTIDTSFLHSIDMYEKRGCLCLLLCDKDKVIALYVLGDSIKGSAYGLIDRLHKMHIKCTMLTGDGKSAAAYVASELCLDDYKYELLPKDKAFYIQSEQDNNKKVCFAGDGINDAPALASAFVGVGLKGASDIAIASCDVVLMQKSLHSLVNAIEISKRTVRNIKENLFWAFFYNIIAIPVACGVFYSADIKLNPMLCALLMSISSICVVLNALRLSFINLRANEDNNQRQENAKAGEIKMHKEIFIEGMSCSHCTSSVHKALSALPGVENLEVVLDEKKASFDLNSALDDAMLKSVVESLGFKVSAIK</sequence>
<comment type="subcellular location">
    <subcellularLocation>
        <location evidence="16">Cell membrane</location>
    </subcellularLocation>
    <subcellularLocation>
        <location evidence="1">Endomembrane system</location>
        <topology evidence="1">Multi-pass membrane protein</topology>
    </subcellularLocation>
</comment>
<dbReference type="NCBIfam" id="TIGR00003">
    <property type="entry name" value="copper ion binding protein"/>
    <property type="match status" value="1"/>
</dbReference>
<keyword evidence="8" id="KW-0187">Copper transport</keyword>
<evidence type="ECO:0000256" key="12">
    <source>
        <dbReference type="ARBA" id="ARBA00022989"/>
    </source>
</evidence>
<feature type="transmembrane region" description="Helical" evidence="16">
    <location>
        <begin position="708"/>
        <end position="729"/>
    </location>
</feature>
<keyword evidence="19" id="KW-1185">Reference proteome</keyword>
<dbReference type="Pfam" id="PF00702">
    <property type="entry name" value="Hydrolase"/>
    <property type="match status" value="1"/>
</dbReference>
<dbReference type="PROSITE" id="PS01047">
    <property type="entry name" value="HMA_1"/>
    <property type="match status" value="2"/>
</dbReference>
<dbReference type="InterPro" id="IPR059000">
    <property type="entry name" value="ATPase_P-type_domA"/>
</dbReference>
<feature type="transmembrane region" description="Helical" evidence="16">
    <location>
        <begin position="118"/>
        <end position="135"/>
    </location>
</feature>
<dbReference type="Gene3D" id="3.40.1110.10">
    <property type="entry name" value="Calcium-transporting ATPase, cytoplasmic domain N"/>
    <property type="match status" value="1"/>
</dbReference>
<dbReference type="InterPro" id="IPR023214">
    <property type="entry name" value="HAD_sf"/>
</dbReference>